<dbReference type="Pfam" id="PF13963">
    <property type="entry name" value="Transpos_assoc"/>
    <property type="match status" value="1"/>
</dbReference>
<feature type="compositionally biased region" description="Basic and acidic residues" evidence="1">
    <location>
        <begin position="652"/>
        <end position="668"/>
    </location>
</feature>
<dbReference type="EMBL" id="JAUIZM010000019">
    <property type="protein sequence ID" value="KAK1352136.1"/>
    <property type="molecule type" value="Genomic_DNA"/>
</dbReference>
<feature type="compositionally biased region" description="Basic and acidic residues" evidence="1">
    <location>
        <begin position="499"/>
        <end position="509"/>
    </location>
</feature>
<dbReference type="Pfam" id="PF03004">
    <property type="entry name" value="Transposase_24"/>
    <property type="match status" value="1"/>
</dbReference>
<feature type="region of interest" description="Disordered" evidence="1">
    <location>
        <begin position="142"/>
        <end position="198"/>
    </location>
</feature>
<protein>
    <recommendedName>
        <fullName evidence="2">Transposase-associated domain-containing protein</fullName>
    </recommendedName>
</protein>
<feature type="compositionally biased region" description="Basic and acidic residues" evidence="1">
    <location>
        <begin position="189"/>
        <end position="198"/>
    </location>
</feature>
<dbReference type="AlphaFoldDB" id="A0AAD8GQ96"/>
<evidence type="ECO:0000256" key="1">
    <source>
        <dbReference type="SAM" id="MobiDB-lite"/>
    </source>
</evidence>
<feature type="compositionally biased region" description="Gly residues" evidence="1">
    <location>
        <begin position="175"/>
        <end position="188"/>
    </location>
</feature>
<feature type="domain" description="Transposase-associated" evidence="2">
    <location>
        <begin position="5"/>
        <end position="82"/>
    </location>
</feature>
<evidence type="ECO:0000313" key="3">
    <source>
        <dbReference type="EMBL" id="KAK1352136.1"/>
    </source>
</evidence>
<feature type="region of interest" description="Disordered" evidence="1">
    <location>
        <begin position="499"/>
        <end position="519"/>
    </location>
</feature>
<feature type="compositionally biased region" description="Basic and acidic residues" evidence="1">
    <location>
        <begin position="222"/>
        <end position="238"/>
    </location>
</feature>
<name>A0AAD8GQ96_9APIA</name>
<gene>
    <name evidence="3" type="ORF">POM88_053640</name>
</gene>
<keyword evidence="4" id="KW-1185">Reference proteome</keyword>
<feature type="compositionally biased region" description="Basic and acidic residues" evidence="1">
    <location>
        <begin position="147"/>
        <end position="174"/>
    </location>
</feature>
<feature type="region of interest" description="Disordered" evidence="1">
    <location>
        <begin position="210"/>
        <end position="255"/>
    </location>
</feature>
<feature type="region of interest" description="Disordered" evidence="1">
    <location>
        <begin position="652"/>
        <end position="687"/>
    </location>
</feature>
<evidence type="ECO:0000313" key="4">
    <source>
        <dbReference type="Proteomes" id="UP001237642"/>
    </source>
</evidence>
<reference evidence="3" key="1">
    <citation type="submission" date="2023-02" db="EMBL/GenBank/DDBJ databases">
        <title>Genome of toxic invasive species Heracleum sosnowskyi carries increased number of genes despite the absence of recent whole-genome duplications.</title>
        <authorList>
            <person name="Schelkunov M."/>
            <person name="Shtratnikova V."/>
            <person name="Makarenko M."/>
            <person name="Klepikova A."/>
            <person name="Omelchenko D."/>
            <person name="Novikova G."/>
            <person name="Obukhova E."/>
            <person name="Bogdanov V."/>
            <person name="Penin A."/>
            <person name="Logacheva M."/>
        </authorList>
    </citation>
    <scope>NUCLEOTIDE SEQUENCE</scope>
    <source>
        <strain evidence="3">Hsosn_3</strain>
        <tissue evidence="3">Leaf</tissue>
    </source>
</reference>
<reference evidence="3" key="2">
    <citation type="submission" date="2023-05" db="EMBL/GenBank/DDBJ databases">
        <authorList>
            <person name="Schelkunov M.I."/>
        </authorList>
    </citation>
    <scope>NUCLEOTIDE SEQUENCE</scope>
    <source>
        <strain evidence="3">Hsosn_3</strain>
        <tissue evidence="3">Leaf</tissue>
    </source>
</reference>
<evidence type="ECO:0000259" key="2">
    <source>
        <dbReference type="Pfam" id="PF13963"/>
    </source>
</evidence>
<sequence>MSSDRSWMQHRFDERNNITDEYKDGVKEFIDFALKKKDTHGNIRCPCNECGNLSFHQPERVTYHLYRYGIIESYTTWDLHKETNRSRAQARPSSTNTGHRDDDMYDAHEMLRDFGEAQGHFENFEEEEPNAVVLPSRLYGASFRGGRGSDRGDGGRDRGGGERVRGCGERDGERVIGGGERVIGGGGRGRGDGGRDRGKLVIRDGERVRGGGERVIGGGKRGRGDAGRDKVEDARLEDSGDEIDGGEEAERYDDMEVDDGMEGDEMEGDEMVGDDISFERGARSVCYGDYKTPPKKGDPKLGVVEFIDDKTIKQPRYKRTLKGILRAEWNYDTAFEKGRQREAFLNRCVKKFRRYYYYPKGFTKGEANSVVREHLRRNMKQTMFTMKKNASTEVEEALKKGENKKRNDFRPPFLEEDAWMGCCDYWETEGHEKMSKINTENRKHLTFPHASGAMPFEQRRSANMEETGEILSELELFDIVYTKKHAELMKIKEAMERAEKELASQHGPDEPPLSPASRRKRNVMVALHARQPRKGKPFMYPHHTVRELLGPTEAAAWTSLSTPARIPEHAYEMMGRALNEVTDMVQAMDGVDEVPRSRLDEELRKLADGAYPNKDDPTQLVFWDQYMKISTNLTASLFARYKKVVIEDMHAHDQVDDQDNDHVDDQTNDRNANNDEEGSFNNVPLSP</sequence>
<proteinExistence type="predicted"/>
<dbReference type="InterPro" id="IPR029480">
    <property type="entry name" value="Transpos_assoc"/>
</dbReference>
<dbReference type="Proteomes" id="UP001237642">
    <property type="component" value="Unassembled WGS sequence"/>
</dbReference>
<organism evidence="3 4">
    <name type="scientific">Heracleum sosnowskyi</name>
    <dbReference type="NCBI Taxonomy" id="360622"/>
    <lineage>
        <taxon>Eukaryota</taxon>
        <taxon>Viridiplantae</taxon>
        <taxon>Streptophyta</taxon>
        <taxon>Embryophyta</taxon>
        <taxon>Tracheophyta</taxon>
        <taxon>Spermatophyta</taxon>
        <taxon>Magnoliopsida</taxon>
        <taxon>eudicotyledons</taxon>
        <taxon>Gunneridae</taxon>
        <taxon>Pentapetalae</taxon>
        <taxon>asterids</taxon>
        <taxon>campanulids</taxon>
        <taxon>Apiales</taxon>
        <taxon>Apiaceae</taxon>
        <taxon>Apioideae</taxon>
        <taxon>apioid superclade</taxon>
        <taxon>Tordylieae</taxon>
        <taxon>Tordyliinae</taxon>
        <taxon>Heracleum</taxon>
    </lineage>
</organism>
<accession>A0AAD8GQ96</accession>
<feature type="region of interest" description="Disordered" evidence="1">
    <location>
        <begin position="82"/>
        <end position="102"/>
    </location>
</feature>
<comment type="caution">
    <text evidence="3">The sequence shown here is derived from an EMBL/GenBank/DDBJ whole genome shotgun (WGS) entry which is preliminary data.</text>
</comment>
<dbReference type="InterPro" id="IPR004252">
    <property type="entry name" value="Probable_transposase_24"/>
</dbReference>